<dbReference type="AlphaFoldDB" id="A0A0E9PGV7"/>
<organism evidence="1">
    <name type="scientific">Anguilla anguilla</name>
    <name type="common">European freshwater eel</name>
    <name type="synonym">Muraena anguilla</name>
    <dbReference type="NCBI Taxonomy" id="7936"/>
    <lineage>
        <taxon>Eukaryota</taxon>
        <taxon>Metazoa</taxon>
        <taxon>Chordata</taxon>
        <taxon>Craniata</taxon>
        <taxon>Vertebrata</taxon>
        <taxon>Euteleostomi</taxon>
        <taxon>Actinopterygii</taxon>
        <taxon>Neopterygii</taxon>
        <taxon>Teleostei</taxon>
        <taxon>Anguilliformes</taxon>
        <taxon>Anguillidae</taxon>
        <taxon>Anguilla</taxon>
    </lineage>
</organism>
<protein>
    <submittedName>
        <fullName evidence="1">Uncharacterized protein</fullName>
    </submittedName>
</protein>
<sequence length="52" mass="5887">MFIFVGSSLPTFIYKYLFPPFSVPHPSHLHVQTHALVAFSALNIWKSSPPCQ</sequence>
<accession>A0A0E9PGV7</accession>
<evidence type="ECO:0000313" key="1">
    <source>
        <dbReference type="EMBL" id="JAH03754.1"/>
    </source>
</evidence>
<dbReference type="EMBL" id="GBXM01104823">
    <property type="protein sequence ID" value="JAH03754.1"/>
    <property type="molecule type" value="Transcribed_RNA"/>
</dbReference>
<reference evidence="1" key="2">
    <citation type="journal article" date="2015" name="Fish Shellfish Immunol.">
        <title>Early steps in the European eel (Anguilla anguilla)-Vibrio vulnificus interaction in the gills: Role of the RtxA13 toxin.</title>
        <authorList>
            <person name="Callol A."/>
            <person name="Pajuelo D."/>
            <person name="Ebbesson L."/>
            <person name="Teles M."/>
            <person name="MacKenzie S."/>
            <person name="Amaro C."/>
        </authorList>
    </citation>
    <scope>NUCLEOTIDE SEQUENCE</scope>
</reference>
<reference evidence="1" key="1">
    <citation type="submission" date="2014-11" db="EMBL/GenBank/DDBJ databases">
        <authorList>
            <person name="Amaro Gonzalez C."/>
        </authorList>
    </citation>
    <scope>NUCLEOTIDE SEQUENCE</scope>
</reference>
<name>A0A0E9PGV7_ANGAN</name>
<proteinExistence type="predicted"/>